<name>A0A2T6C9U6_9BACL</name>
<accession>A0A2T6C9U6</accession>
<sequence length="99" mass="12025">MNLRDALFNWLQIKVVWEARPRDRSAEETTRFFWEILSKDHRVEEVQVQREEEGYRVVYRRKGEEESLRFDSDQVEQLLLNIEAEPKYNRQFGCGSDTE</sequence>
<dbReference type="RefSeq" id="WP_108021580.1">
    <property type="nucleotide sequence ID" value="NZ_QBKR01000001.1"/>
</dbReference>
<gene>
    <name evidence="1" type="ORF">C8P63_101294</name>
</gene>
<dbReference type="OrthoDB" id="2692034at2"/>
<evidence type="ECO:0000313" key="1">
    <source>
        <dbReference type="EMBL" id="PTX65066.1"/>
    </source>
</evidence>
<protein>
    <submittedName>
        <fullName evidence="1">Uncharacterized protein</fullName>
    </submittedName>
</protein>
<keyword evidence="2" id="KW-1185">Reference proteome</keyword>
<evidence type="ECO:0000313" key="2">
    <source>
        <dbReference type="Proteomes" id="UP000244240"/>
    </source>
</evidence>
<dbReference type="EMBL" id="QBKR01000001">
    <property type="protein sequence ID" value="PTX65066.1"/>
    <property type="molecule type" value="Genomic_DNA"/>
</dbReference>
<dbReference type="Proteomes" id="UP000244240">
    <property type="component" value="Unassembled WGS sequence"/>
</dbReference>
<reference evidence="1 2" key="1">
    <citation type="submission" date="2018-04" db="EMBL/GenBank/DDBJ databases">
        <title>Genomic Encyclopedia of Archaeal and Bacterial Type Strains, Phase II (KMG-II): from individual species to whole genera.</title>
        <authorList>
            <person name="Goeker M."/>
        </authorList>
    </citation>
    <scope>NUCLEOTIDE SEQUENCE [LARGE SCALE GENOMIC DNA]</scope>
    <source>
        <strain evidence="1 2">DSM 45787</strain>
    </source>
</reference>
<organism evidence="1 2">
    <name type="scientific">Melghirimyces profundicolus</name>
    <dbReference type="NCBI Taxonomy" id="1242148"/>
    <lineage>
        <taxon>Bacteria</taxon>
        <taxon>Bacillati</taxon>
        <taxon>Bacillota</taxon>
        <taxon>Bacilli</taxon>
        <taxon>Bacillales</taxon>
        <taxon>Thermoactinomycetaceae</taxon>
        <taxon>Melghirimyces</taxon>
    </lineage>
</organism>
<proteinExistence type="predicted"/>
<comment type="caution">
    <text evidence="1">The sequence shown here is derived from an EMBL/GenBank/DDBJ whole genome shotgun (WGS) entry which is preliminary data.</text>
</comment>
<dbReference type="AlphaFoldDB" id="A0A2T6C9U6"/>